<dbReference type="CDD" id="cd00090">
    <property type="entry name" value="HTH_ARSR"/>
    <property type="match status" value="1"/>
</dbReference>
<reference evidence="5 8" key="3">
    <citation type="submission" date="2019-06" db="EMBL/GenBank/DDBJ databases">
        <title>Whole genome shotgun sequence of Brevibacillus reuszeri NBRC 15719.</title>
        <authorList>
            <person name="Hosoyama A."/>
            <person name="Uohara A."/>
            <person name="Ohji S."/>
            <person name="Ichikawa N."/>
        </authorList>
    </citation>
    <scope>NUCLEOTIDE SEQUENCE [LARGE SCALE GENOMIC DNA]</scope>
    <source>
        <strain evidence="5 8">NBRC 15719</strain>
    </source>
</reference>
<evidence type="ECO:0000256" key="1">
    <source>
        <dbReference type="ARBA" id="ARBA00023015"/>
    </source>
</evidence>
<keyword evidence="3" id="KW-0804">Transcription</keyword>
<dbReference type="EMBL" id="BJON01000017">
    <property type="protein sequence ID" value="GED70708.1"/>
    <property type="molecule type" value="Genomic_DNA"/>
</dbReference>
<dbReference type="Proteomes" id="UP000036834">
    <property type="component" value="Unassembled WGS sequence"/>
</dbReference>
<evidence type="ECO:0000313" key="8">
    <source>
        <dbReference type="Proteomes" id="UP000319578"/>
    </source>
</evidence>
<evidence type="ECO:0000256" key="2">
    <source>
        <dbReference type="ARBA" id="ARBA00023125"/>
    </source>
</evidence>
<evidence type="ECO:0000256" key="3">
    <source>
        <dbReference type="ARBA" id="ARBA00023163"/>
    </source>
</evidence>
<dbReference type="SUPFAM" id="SSF46785">
    <property type="entry name" value="Winged helix' DNA-binding domain"/>
    <property type="match status" value="1"/>
</dbReference>
<dbReference type="Gene3D" id="1.10.10.10">
    <property type="entry name" value="Winged helix-like DNA-binding domain superfamily/Winged helix DNA-binding domain"/>
    <property type="match status" value="1"/>
</dbReference>
<dbReference type="Proteomes" id="UP000319578">
    <property type="component" value="Unassembled WGS sequence"/>
</dbReference>
<dbReference type="InterPro" id="IPR036390">
    <property type="entry name" value="WH_DNA-bd_sf"/>
</dbReference>
<dbReference type="GO" id="GO:0003677">
    <property type="term" value="F:DNA binding"/>
    <property type="evidence" value="ECO:0007669"/>
    <property type="project" value="UniProtKB-KW"/>
</dbReference>
<evidence type="ECO:0000313" key="6">
    <source>
        <dbReference type="EMBL" id="KNB69301.1"/>
    </source>
</evidence>
<name>A0A0K9YKV2_9BACL</name>
<evidence type="ECO:0000313" key="5">
    <source>
        <dbReference type="EMBL" id="GED70708.1"/>
    </source>
</evidence>
<dbReference type="InterPro" id="IPR000835">
    <property type="entry name" value="HTH_MarR-typ"/>
</dbReference>
<organism evidence="6 7">
    <name type="scientific">Brevibacillus reuszeri</name>
    <dbReference type="NCBI Taxonomy" id="54915"/>
    <lineage>
        <taxon>Bacteria</taxon>
        <taxon>Bacillati</taxon>
        <taxon>Bacillota</taxon>
        <taxon>Bacilli</taxon>
        <taxon>Bacillales</taxon>
        <taxon>Paenibacillaceae</taxon>
        <taxon>Brevibacillus</taxon>
    </lineage>
</organism>
<dbReference type="GO" id="GO:0003700">
    <property type="term" value="F:DNA-binding transcription factor activity"/>
    <property type="evidence" value="ECO:0007669"/>
    <property type="project" value="InterPro"/>
</dbReference>
<dbReference type="InterPro" id="IPR023187">
    <property type="entry name" value="Tscrpt_reg_MarR-type_CS"/>
</dbReference>
<sequence>MLIFGDLSSDILLKEMQHELTEDDISGVETWLYLLKTFNDMYNSMGKYLAKYNFSQAKLNLLMLLYTNQHLREEELTPSELAERANVTRGTITGLLDGLEREGYVQRRNHPHDRRKITIYLTETGRNLLFSILPEQLVRITTVLADTTEEERKTLIGLLGKIQTGITRLE</sequence>
<dbReference type="PANTHER" id="PTHR42756:SF1">
    <property type="entry name" value="TRANSCRIPTIONAL REPRESSOR OF EMRAB OPERON"/>
    <property type="match status" value="1"/>
</dbReference>
<accession>A0A0K9YKV2</accession>
<reference evidence="7" key="1">
    <citation type="submission" date="2015-07" db="EMBL/GenBank/DDBJ databases">
        <title>Genome sequencing project for genomic taxonomy and phylogenomics of Bacillus-like bacteria.</title>
        <authorList>
            <person name="Liu B."/>
            <person name="Wang J."/>
            <person name="Zhu Y."/>
            <person name="Liu G."/>
            <person name="Chen Q."/>
            <person name="Chen Z."/>
            <person name="Lan J."/>
            <person name="Che J."/>
            <person name="Ge C."/>
            <person name="Shi H."/>
            <person name="Pan Z."/>
            <person name="Liu X."/>
        </authorList>
    </citation>
    <scope>NUCLEOTIDE SEQUENCE [LARGE SCALE GENOMIC DNA]</scope>
    <source>
        <strain evidence="7">DSM 9887</strain>
    </source>
</reference>
<evidence type="ECO:0000313" key="7">
    <source>
        <dbReference type="Proteomes" id="UP000036834"/>
    </source>
</evidence>
<keyword evidence="2" id="KW-0238">DNA-binding</keyword>
<dbReference type="PANTHER" id="PTHR42756">
    <property type="entry name" value="TRANSCRIPTIONAL REGULATOR, MARR"/>
    <property type="match status" value="1"/>
</dbReference>
<dbReference type="PATRIC" id="fig|54915.3.peg.4292"/>
<dbReference type="SMART" id="SM00347">
    <property type="entry name" value="HTH_MARR"/>
    <property type="match status" value="1"/>
</dbReference>
<dbReference type="InterPro" id="IPR036388">
    <property type="entry name" value="WH-like_DNA-bd_sf"/>
</dbReference>
<dbReference type="Pfam" id="PF01047">
    <property type="entry name" value="MarR"/>
    <property type="match status" value="1"/>
</dbReference>
<dbReference type="PROSITE" id="PS01117">
    <property type="entry name" value="HTH_MARR_1"/>
    <property type="match status" value="1"/>
</dbReference>
<proteinExistence type="predicted"/>
<dbReference type="EMBL" id="LGIQ01000011">
    <property type="protein sequence ID" value="KNB69301.1"/>
    <property type="molecule type" value="Genomic_DNA"/>
</dbReference>
<dbReference type="RefSeq" id="WP_049741302.1">
    <property type="nucleotide sequence ID" value="NZ_BJON01000017.1"/>
</dbReference>
<dbReference type="PRINTS" id="PR00598">
    <property type="entry name" value="HTHMARR"/>
</dbReference>
<dbReference type="PROSITE" id="PS50995">
    <property type="entry name" value="HTH_MARR_2"/>
    <property type="match status" value="1"/>
</dbReference>
<keyword evidence="1" id="KW-0805">Transcription regulation</keyword>
<evidence type="ECO:0000259" key="4">
    <source>
        <dbReference type="PROSITE" id="PS50995"/>
    </source>
</evidence>
<dbReference type="InterPro" id="IPR011991">
    <property type="entry name" value="ArsR-like_HTH"/>
</dbReference>
<dbReference type="AlphaFoldDB" id="A0A0K9YKV2"/>
<feature type="domain" description="HTH marR-type" evidence="4">
    <location>
        <begin position="9"/>
        <end position="164"/>
    </location>
</feature>
<dbReference type="OrthoDB" id="162531at2"/>
<reference evidence="6" key="2">
    <citation type="submission" date="2015-07" db="EMBL/GenBank/DDBJ databases">
        <title>MeaNS - Measles Nucleotide Surveillance Program.</title>
        <authorList>
            <person name="Tran T."/>
            <person name="Druce J."/>
        </authorList>
    </citation>
    <scope>NUCLEOTIDE SEQUENCE</scope>
    <source>
        <strain evidence="6">DSM 9887</strain>
    </source>
</reference>
<keyword evidence="8" id="KW-1185">Reference proteome</keyword>
<protein>
    <submittedName>
        <fullName evidence="5">HTH-type transcriptional regulator YetL</fullName>
    </submittedName>
</protein>
<dbReference type="STRING" id="54915.ADS79_25680"/>
<gene>
    <name evidence="5" type="primary">yetL_2</name>
    <name evidence="6" type="ORF">ADS79_25680</name>
    <name evidence="5" type="ORF">BRE01_44100</name>
</gene>
<comment type="caution">
    <text evidence="6">The sequence shown here is derived from an EMBL/GenBank/DDBJ whole genome shotgun (WGS) entry which is preliminary data.</text>
</comment>